<dbReference type="STRING" id="1081102.A0A167ULA1"/>
<evidence type="ECO:0000313" key="6">
    <source>
        <dbReference type="EMBL" id="OAA61684.1"/>
    </source>
</evidence>
<feature type="transmembrane region" description="Helical" evidence="5">
    <location>
        <begin position="93"/>
        <end position="118"/>
    </location>
</feature>
<keyword evidence="4 5" id="KW-0472">Membrane</keyword>
<dbReference type="PANTHER" id="PTHR31465">
    <property type="entry name" value="PROTEIN RTA1-RELATED"/>
    <property type="match status" value="1"/>
</dbReference>
<evidence type="ECO:0000256" key="2">
    <source>
        <dbReference type="ARBA" id="ARBA00022692"/>
    </source>
</evidence>
<dbReference type="InterPro" id="IPR007568">
    <property type="entry name" value="RTA1"/>
</dbReference>
<dbReference type="OrthoDB" id="4521223at2759"/>
<evidence type="ECO:0000256" key="4">
    <source>
        <dbReference type="ARBA" id="ARBA00023136"/>
    </source>
</evidence>
<keyword evidence="3 5" id="KW-1133">Transmembrane helix</keyword>
<comment type="subcellular location">
    <subcellularLocation>
        <location evidence="1">Membrane</location>
        <topology evidence="1">Multi-pass membrane protein</topology>
    </subcellularLocation>
</comment>
<protein>
    <submittedName>
        <fullName evidence="6">Rta1 domain protein</fullName>
    </submittedName>
</protein>
<gene>
    <name evidence="6" type="ORF">SPI_04543</name>
</gene>
<reference evidence="6 7" key="1">
    <citation type="journal article" date="2016" name="Genome Biol. Evol.">
        <title>Divergent and convergent evolution of fungal pathogenicity.</title>
        <authorList>
            <person name="Shang Y."/>
            <person name="Xiao G."/>
            <person name="Zheng P."/>
            <person name="Cen K."/>
            <person name="Zhan S."/>
            <person name="Wang C."/>
        </authorList>
    </citation>
    <scope>NUCLEOTIDE SEQUENCE [LARGE SCALE GENOMIC DNA]</scope>
    <source>
        <strain evidence="6 7">RCEF 264</strain>
    </source>
</reference>
<feature type="transmembrane region" description="Helical" evidence="5">
    <location>
        <begin position="176"/>
        <end position="198"/>
    </location>
</feature>
<dbReference type="Proteomes" id="UP000076874">
    <property type="component" value="Unassembled WGS sequence"/>
</dbReference>
<dbReference type="GO" id="GO:0000324">
    <property type="term" value="C:fungal-type vacuole"/>
    <property type="evidence" value="ECO:0007669"/>
    <property type="project" value="TreeGrafter"/>
</dbReference>
<evidence type="ECO:0000256" key="3">
    <source>
        <dbReference type="ARBA" id="ARBA00022989"/>
    </source>
</evidence>
<dbReference type="EMBL" id="AZHD01000007">
    <property type="protein sequence ID" value="OAA61684.1"/>
    <property type="molecule type" value="Genomic_DNA"/>
</dbReference>
<feature type="transmembrane region" description="Helical" evidence="5">
    <location>
        <begin position="138"/>
        <end position="156"/>
    </location>
</feature>
<name>A0A167ULA1_9HYPO</name>
<feature type="transmembrane region" description="Helical" evidence="5">
    <location>
        <begin position="236"/>
        <end position="256"/>
    </location>
</feature>
<comment type="caution">
    <text evidence="6">The sequence shown here is derived from an EMBL/GenBank/DDBJ whole genome shotgun (WGS) entry which is preliminary data.</text>
</comment>
<keyword evidence="2 5" id="KW-0812">Transmembrane</keyword>
<dbReference type="AlphaFoldDB" id="A0A167ULA1"/>
<feature type="transmembrane region" description="Helical" evidence="5">
    <location>
        <begin position="67"/>
        <end position="87"/>
    </location>
</feature>
<sequence>MANRLPGNLITYGPDVNCTLALCPVEASILGYQPSLGASGAFIGLFAVALVLHLLEGLRWRASLTGFAIPMVLGCLDEIIGYVGRIIMHGNPFSFSGFLMQIICITTAPVFFCAAIYVTLARTILFLDRSLARFNPRLLYWVFIPCDVLSLVFQAAGGALSSVSTGSNDTGVNMSLFGLSFQVFTLVVFCLLAADFLVRFHRKQRRERRQYQQQQQQQQNGDSFSKQTTYGRRVRVFLFFLAAAILFILIRCVYRIDELSEGYTGTLFREEGIFYGLESVMITVAVFCLCLGQPGFGLQPGPESVTASGTELSSVQDNKYVSSSA</sequence>
<feature type="transmembrane region" description="Helical" evidence="5">
    <location>
        <begin position="272"/>
        <end position="292"/>
    </location>
</feature>
<evidence type="ECO:0000256" key="5">
    <source>
        <dbReference type="SAM" id="Phobius"/>
    </source>
</evidence>
<dbReference type="PANTHER" id="PTHR31465:SF9">
    <property type="entry name" value="SPHINGOID LONG-CHAIN BASE TRANSPORTER RSB1"/>
    <property type="match status" value="1"/>
</dbReference>
<dbReference type="GO" id="GO:0005886">
    <property type="term" value="C:plasma membrane"/>
    <property type="evidence" value="ECO:0007669"/>
    <property type="project" value="TreeGrafter"/>
</dbReference>
<evidence type="ECO:0000313" key="7">
    <source>
        <dbReference type="Proteomes" id="UP000076874"/>
    </source>
</evidence>
<proteinExistence type="predicted"/>
<feature type="transmembrane region" description="Helical" evidence="5">
    <location>
        <begin position="36"/>
        <end position="55"/>
    </location>
</feature>
<dbReference type="Pfam" id="PF04479">
    <property type="entry name" value="RTA1"/>
    <property type="match status" value="1"/>
</dbReference>
<keyword evidence="7" id="KW-1185">Reference proteome</keyword>
<accession>A0A167ULA1</accession>
<organism evidence="6 7">
    <name type="scientific">Niveomyces insectorum RCEF 264</name>
    <dbReference type="NCBI Taxonomy" id="1081102"/>
    <lineage>
        <taxon>Eukaryota</taxon>
        <taxon>Fungi</taxon>
        <taxon>Dikarya</taxon>
        <taxon>Ascomycota</taxon>
        <taxon>Pezizomycotina</taxon>
        <taxon>Sordariomycetes</taxon>
        <taxon>Hypocreomycetidae</taxon>
        <taxon>Hypocreales</taxon>
        <taxon>Cordycipitaceae</taxon>
        <taxon>Niveomyces</taxon>
    </lineage>
</organism>
<evidence type="ECO:0000256" key="1">
    <source>
        <dbReference type="ARBA" id="ARBA00004141"/>
    </source>
</evidence>